<proteinExistence type="inferred from homology"/>
<dbReference type="GO" id="GO:0015643">
    <property type="term" value="F:toxic substance binding"/>
    <property type="evidence" value="ECO:0007669"/>
    <property type="project" value="InterPro"/>
</dbReference>
<dbReference type="EMBL" id="LR134318">
    <property type="protein sequence ID" value="VEF12846.1"/>
    <property type="molecule type" value="Genomic_DNA"/>
</dbReference>
<evidence type="ECO:0000256" key="2">
    <source>
        <dbReference type="ARBA" id="ARBA00023025"/>
    </source>
</evidence>
<dbReference type="Proteomes" id="UP000281909">
    <property type="component" value="Chromosome"/>
</dbReference>
<dbReference type="InterPro" id="IPR000290">
    <property type="entry name" value="Colicin_pyocin"/>
</dbReference>
<sequence length="88" mass="9861">MATEFLIKDDLSDYTEQEFIKLLERIIGNEGSEEEESKLVLHFNLICGHPTGSDLIFYPGDGADDSAQGIIDSLKKWRSDHGLSGFKQ</sequence>
<comment type="similarity">
    <text evidence="1">Belongs to the colicins ColE2/ColE8/ColE9 and pyocins S1/S2 family.</text>
</comment>
<protein>
    <submittedName>
        <fullName evidence="3">Colicin immunity protein/pyocin immunity protein</fullName>
    </submittedName>
</protein>
<dbReference type="Pfam" id="PF01320">
    <property type="entry name" value="Colicin_Pyocin"/>
    <property type="match status" value="1"/>
</dbReference>
<accession>A0A3S4NYN2</accession>
<evidence type="ECO:0000313" key="3">
    <source>
        <dbReference type="EMBL" id="VEF12846.1"/>
    </source>
</evidence>
<organism evidence="3 4">
    <name type="scientific">Pseudomonas fluorescens</name>
    <dbReference type="NCBI Taxonomy" id="294"/>
    <lineage>
        <taxon>Bacteria</taxon>
        <taxon>Pseudomonadati</taxon>
        <taxon>Pseudomonadota</taxon>
        <taxon>Gammaproteobacteria</taxon>
        <taxon>Pseudomonadales</taxon>
        <taxon>Pseudomonadaceae</taxon>
        <taxon>Pseudomonas</taxon>
    </lineage>
</organism>
<gene>
    <name evidence="3" type="primary">imm_4</name>
    <name evidence="3" type="ORF">NCTC9428_04514</name>
</gene>
<dbReference type="AlphaFoldDB" id="A0A3S4NYN2"/>
<dbReference type="InterPro" id="IPR035900">
    <property type="entry name" value="Colicin_E_sf"/>
</dbReference>
<dbReference type="Gene3D" id="1.10.1200.20">
    <property type="entry name" value="Colicin E immunity protein"/>
    <property type="match status" value="1"/>
</dbReference>
<dbReference type="CDD" id="cd16363">
    <property type="entry name" value="Col_Im_like"/>
    <property type="match status" value="1"/>
</dbReference>
<reference evidence="3 4" key="1">
    <citation type="submission" date="2018-12" db="EMBL/GenBank/DDBJ databases">
        <authorList>
            <consortium name="Pathogen Informatics"/>
        </authorList>
    </citation>
    <scope>NUCLEOTIDE SEQUENCE [LARGE SCALE GENOMIC DNA]</scope>
    <source>
        <strain evidence="3 4">NCTC9428</strain>
    </source>
</reference>
<name>A0A3S4NYN2_PSEFL</name>
<dbReference type="RefSeq" id="WP_232013044.1">
    <property type="nucleotide sequence ID" value="NZ_LR134318.1"/>
</dbReference>
<dbReference type="PRINTS" id="PR01299">
    <property type="entry name" value="PYOCIN"/>
</dbReference>
<dbReference type="GO" id="GO:0030153">
    <property type="term" value="P:bacteriocin immunity"/>
    <property type="evidence" value="ECO:0007669"/>
    <property type="project" value="UniProtKB-KW"/>
</dbReference>
<dbReference type="SUPFAM" id="SSF47345">
    <property type="entry name" value="Colicin E immunity proteins"/>
    <property type="match status" value="1"/>
</dbReference>
<keyword evidence="2" id="KW-0079">Bacteriocin immunity</keyword>
<evidence type="ECO:0000256" key="1">
    <source>
        <dbReference type="ARBA" id="ARBA00009346"/>
    </source>
</evidence>
<evidence type="ECO:0000313" key="4">
    <source>
        <dbReference type="Proteomes" id="UP000281909"/>
    </source>
</evidence>